<accession>A0A819D8F1</accession>
<dbReference type="EMBL" id="CAJOBF010000536">
    <property type="protein sequence ID" value="CAF3832461.1"/>
    <property type="molecule type" value="Genomic_DNA"/>
</dbReference>
<keyword evidence="2 5" id="KW-0812">Transmembrane</keyword>
<keyword evidence="12" id="KW-1185">Reference proteome</keyword>
<dbReference type="Proteomes" id="UP000663866">
    <property type="component" value="Unassembled WGS sequence"/>
</dbReference>
<dbReference type="InterPro" id="IPR052954">
    <property type="entry name" value="GPCR-Ligand_Int"/>
</dbReference>
<gene>
    <name evidence="9" type="ORF">OVN521_LOCUS4882</name>
    <name evidence="10" type="ORF">UXM345_LOCUS6691</name>
    <name evidence="7" type="ORF">WKI299_LOCUS6362</name>
    <name evidence="8" type="ORF">XDN619_LOCUS19207</name>
</gene>
<feature type="transmembrane region" description="Helical" evidence="5">
    <location>
        <begin position="58"/>
        <end position="77"/>
    </location>
</feature>
<keyword evidence="3 5" id="KW-1133">Transmembrane helix</keyword>
<feature type="transmembrane region" description="Helical" evidence="5">
    <location>
        <begin position="189"/>
        <end position="215"/>
    </location>
</feature>
<evidence type="ECO:0000313" key="7">
    <source>
        <dbReference type="EMBL" id="CAF2028954.1"/>
    </source>
</evidence>
<dbReference type="EMBL" id="CAJOBG010000466">
    <property type="protein sequence ID" value="CAF3818249.1"/>
    <property type="molecule type" value="Genomic_DNA"/>
</dbReference>
<dbReference type="GO" id="GO:0016020">
    <property type="term" value="C:membrane"/>
    <property type="evidence" value="ECO:0007669"/>
    <property type="project" value="UniProtKB-SubCell"/>
</dbReference>
<dbReference type="PANTHER" id="PTHR46641">
    <property type="entry name" value="FMRFAMIDE RECEPTOR-RELATED"/>
    <property type="match status" value="1"/>
</dbReference>
<keyword evidence="4 5" id="KW-0472">Membrane</keyword>
<feature type="domain" description="G-protein coupled receptors family 1 profile" evidence="6">
    <location>
        <begin position="38"/>
        <end position="297"/>
    </location>
</feature>
<comment type="caution">
    <text evidence="10">The sequence shown here is derived from an EMBL/GenBank/DDBJ whole genome shotgun (WGS) entry which is preliminary data.</text>
</comment>
<feature type="transmembrane region" description="Helical" evidence="5">
    <location>
        <begin position="278"/>
        <end position="300"/>
    </location>
</feature>
<dbReference type="GO" id="GO:0004930">
    <property type="term" value="F:G protein-coupled receptor activity"/>
    <property type="evidence" value="ECO:0007669"/>
    <property type="project" value="InterPro"/>
</dbReference>
<dbReference type="Proteomes" id="UP000663842">
    <property type="component" value="Unassembled WGS sequence"/>
</dbReference>
<dbReference type="Gene3D" id="1.20.1070.10">
    <property type="entry name" value="Rhodopsin 7-helix transmembrane proteins"/>
    <property type="match status" value="1"/>
</dbReference>
<evidence type="ECO:0000313" key="12">
    <source>
        <dbReference type="Proteomes" id="UP000663866"/>
    </source>
</evidence>
<feature type="transmembrane region" description="Helical" evidence="5">
    <location>
        <begin position="26"/>
        <end position="46"/>
    </location>
</feature>
<dbReference type="InterPro" id="IPR000276">
    <property type="entry name" value="GPCR_Rhodpsn"/>
</dbReference>
<name>A0A819D8F1_9BILA</name>
<dbReference type="SUPFAM" id="SSF81321">
    <property type="entry name" value="Family A G protein-coupled receptor-like"/>
    <property type="match status" value="1"/>
</dbReference>
<dbReference type="CDD" id="cd14978">
    <property type="entry name" value="7tmA_FMRFamide_R-like"/>
    <property type="match status" value="1"/>
</dbReference>
<proteinExistence type="predicted"/>
<evidence type="ECO:0000256" key="4">
    <source>
        <dbReference type="ARBA" id="ARBA00023136"/>
    </source>
</evidence>
<evidence type="ECO:0000313" key="9">
    <source>
        <dbReference type="EMBL" id="CAF3818249.1"/>
    </source>
</evidence>
<dbReference type="EMBL" id="CAJNRF010001848">
    <property type="protein sequence ID" value="CAF2028954.1"/>
    <property type="molecule type" value="Genomic_DNA"/>
</dbReference>
<dbReference type="PRINTS" id="PR00237">
    <property type="entry name" value="GPCRRHODOPSN"/>
</dbReference>
<dbReference type="AlphaFoldDB" id="A0A819D8F1"/>
<dbReference type="InterPro" id="IPR017452">
    <property type="entry name" value="GPCR_Rhodpsn_7TM"/>
</dbReference>
<dbReference type="PANTHER" id="PTHR46641:SF2">
    <property type="entry name" value="FMRFAMIDE RECEPTOR"/>
    <property type="match status" value="1"/>
</dbReference>
<dbReference type="PROSITE" id="PS50262">
    <property type="entry name" value="G_PROTEIN_RECEP_F1_2"/>
    <property type="match status" value="1"/>
</dbReference>
<evidence type="ECO:0000313" key="10">
    <source>
        <dbReference type="EMBL" id="CAF3832461.1"/>
    </source>
</evidence>
<evidence type="ECO:0000256" key="1">
    <source>
        <dbReference type="ARBA" id="ARBA00004370"/>
    </source>
</evidence>
<evidence type="ECO:0000256" key="3">
    <source>
        <dbReference type="ARBA" id="ARBA00022989"/>
    </source>
</evidence>
<protein>
    <recommendedName>
        <fullName evidence="6">G-protein coupled receptors family 1 profile domain-containing protein</fullName>
    </recommendedName>
</protein>
<dbReference type="Proteomes" id="UP000663887">
    <property type="component" value="Unassembled WGS sequence"/>
</dbReference>
<dbReference type="Pfam" id="PF00001">
    <property type="entry name" value="7tm_1"/>
    <property type="match status" value="1"/>
</dbReference>
<organism evidence="10 11">
    <name type="scientific">Rotaria magnacalcarata</name>
    <dbReference type="NCBI Taxonomy" id="392030"/>
    <lineage>
        <taxon>Eukaryota</taxon>
        <taxon>Metazoa</taxon>
        <taxon>Spiralia</taxon>
        <taxon>Gnathifera</taxon>
        <taxon>Rotifera</taxon>
        <taxon>Eurotatoria</taxon>
        <taxon>Bdelloidea</taxon>
        <taxon>Philodinida</taxon>
        <taxon>Philodinidae</taxon>
        <taxon>Rotaria</taxon>
    </lineage>
</organism>
<evidence type="ECO:0000313" key="11">
    <source>
        <dbReference type="Proteomes" id="UP000663842"/>
    </source>
</evidence>
<dbReference type="Proteomes" id="UP000663856">
    <property type="component" value="Unassembled WGS sequence"/>
</dbReference>
<feature type="transmembrane region" description="Helical" evidence="5">
    <location>
        <begin position="236"/>
        <end position="258"/>
    </location>
</feature>
<dbReference type="EMBL" id="CAJNRG010008381">
    <property type="protein sequence ID" value="CAF2103822.1"/>
    <property type="molecule type" value="Genomic_DNA"/>
</dbReference>
<evidence type="ECO:0000256" key="5">
    <source>
        <dbReference type="SAM" id="Phobius"/>
    </source>
</evidence>
<evidence type="ECO:0000259" key="6">
    <source>
        <dbReference type="PROSITE" id="PS50262"/>
    </source>
</evidence>
<evidence type="ECO:0000313" key="8">
    <source>
        <dbReference type="EMBL" id="CAF2103822.1"/>
    </source>
</evidence>
<reference evidence="10" key="1">
    <citation type="submission" date="2021-02" db="EMBL/GenBank/DDBJ databases">
        <authorList>
            <person name="Nowell W R."/>
        </authorList>
    </citation>
    <scope>NUCLEOTIDE SEQUENCE</scope>
</reference>
<evidence type="ECO:0000256" key="2">
    <source>
        <dbReference type="ARBA" id="ARBA00022692"/>
    </source>
</evidence>
<comment type="subcellular location">
    <subcellularLocation>
        <location evidence="1">Membrane</location>
    </subcellularLocation>
</comment>
<sequence>MNSTSSTTIAPYEQLLVEFKRIVEGYLLSLVCICGLLGNALTCVILSSRMMRTSTTNIYIFALSCASSCVLIGFLLTHGIRSTFDAEIFYKYIFTKVFPIHVTCLLIQIYLTATVAFDRFILICFPFRGHKWRTPRHAVFVVLCVALFCILYCIPFWFEFTLVKRNNTRVISVSTFGAHPLFRLLMRKYLYFVFVFLIPLSTIIICKAMIIKKLYAVRKRKRLLGNLSKQNRSSNAINFLLLSIVFVFLVTQFPYFIFNVLYSWFGISLMANLRARQYLAINNLLSVINASSTFILYAFFDRKFRQVGQHFLLCRPLPIGFDAQTGIKRIPVSNRNANVQVPNTRSCNSSIDLIKSHRYSATVNNNIQDLTRL</sequence>
<feature type="transmembrane region" description="Helical" evidence="5">
    <location>
        <begin position="138"/>
        <end position="158"/>
    </location>
</feature>
<feature type="transmembrane region" description="Helical" evidence="5">
    <location>
        <begin position="97"/>
        <end position="117"/>
    </location>
</feature>